<proteinExistence type="predicted"/>
<reference evidence="1 2" key="1">
    <citation type="submission" date="2016-05" db="EMBL/GenBank/DDBJ databases">
        <title>Comparative genomics of biotechnologically important yeasts.</title>
        <authorList>
            <consortium name="DOE Joint Genome Institute"/>
            <person name="Riley R."/>
            <person name="Haridas S."/>
            <person name="Wolfe K.H."/>
            <person name="Lopes M.R."/>
            <person name="Hittinger C.T."/>
            <person name="Goker M."/>
            <person name="Salamov A."/>
            <person name="Wisecaver J."/>
            <person name="Long T.M."/>
            <person name="Aerts A.L."/>
            <person name="Barry K."/>
            <person name="Choi C."/>
            <person name="Clum A."/>
            <person name="Coughlan A.Y."/>
            <person name="Deshpande S."/>
            <person name="Douglass A.P."/>
            <person name="Hanson S.J."/>
            <person name="Klenk H.-P."/>
            <person name="LaButti K."/>
            <person name="Lapidus A."/>
            <person name="Lindquist E."/>
            <person name="Lipzen A."/>
            <person name="Meier-kolthoff J.P."/>
            <person name="Ohm R.A."/>
            <person name="Otillar R.P."/>
            <person name="Pangilinan J."/>
            <person name="Peng Y."/>
            <person name="Rokas A."/>
            <person name="Rosa C.A."/>
            <person name="Scheuner C."/>
            <person name="Sibirny A.A."/>
            <person name="Slot J.C."/>
            <person name="Stielow J.B."/>
            <person name="Sun H."/>
            <person name="Kurtzman C.P."/>
            <person name="Blackwell M."/>
            <person name="Grigoriev I.V."/>
            <person name="Jeffries T.W."/>
        </authorList>
    </citation>
    <scope>NUCLEOTIDE SEQUENCE [LARGE SCALE GENOMIC DNA]</scope>
    <source>
        <strain evidence="1 2">NRRL YB-4993</strain>
    </source>
</reference>
<gene>
    <name evidence="1" type="ORF">METBIDRAFT_12284</name>
</gene>
<name>A0A1A0H8M4_9ASCO</name>
<comment type="caution">
    <text evidence="1">The sequence shown here is derived from an EMBL/GenBank/DDBJ whole genome shotgun (WGS) entry which is preliminary data.</text>
</comment>
<dbReference type="GeneID" id="30027178"/>
<dbReference type="AlphaFoldDB" id="A0A1A0H8M4"/>
<dbReference type="EMBL" id="LXTC01000004">
    <property type="protein sequence ID" value="OBA20237.1"/>
    <property type="molecule type" value="Genomic_DNA"/>
</dbReference>
<evidence type="ECO:0000313" key="1">
    <source>
        <dbReference type="EMBL" id="OBA20237.1"/>
    </source>
</evidence>
<protein>
    <submittedName>
        <fullName evidence="1">Uncharacterized protein</fullName>
    </submittedName>
</protein>
<keyword evidence="2" id="KW-1185">Reference proteome</keyword>
<dbReference type="OrthoDB" id="7697376at2759"/>
<dbReference type="Proteomes" id="UP000092555">
    <property type="component" value="Unassembled WGS sequence"/>
</dbReference>
<sequence length="139" mass="15495">MGFLFPPVDSQPPRSALDITELLDRLRGPALAAHQAAFSNAKHYYDRRHKHQLFSVGDEVYLDLPQLGNQLDAQNSAVLPELRSKFAGPVAIASVLSPVNCELAMPPDFRDTQFSTLVSSGSNTKFRRNVSLLLTLWFR</sequence>
<dbReference type="RefSeq" id="XP_018710759.1">
    <property type="nucleotide sequence ID" value="XM_018854202.1"/>
</dbReference>
<organism evidence="1 2">
    <name type="scientific">Metschnikowia bicuspidata var. bicuspidata NRRL YB-4993</name>
    <dbReference type="NCBI Taxonomy" id="869754"/>
    <lineage>
        <taxon>Eukaryota</taxon>
        <taxon>Fungi</taxon>
        <taxon>Dikarya</taxon>
        <taxon>Ascomycota</taxon>
        <taxon>Saccharomycotina</taxon>
        <taxon>Pichiomycetes</taxon>
        <taxon>Metschnikowiaceae</taxon>
        <taxon>Metschnikowia</taxon>
    </lineage>
</organism>
<accession>A0A1A0H8M4</accession>
<evidence type="ECO:0000313" key="2">
    <source>
        <dbReference type="Proteomes" id="UP000092555"/>
    </source>
</evidence>